<gene>
    <name evidence="1" type="ORF">HPB47_008795</name>
</gene>
<name>A0AC60P3Q6_IXOPE</name>
<proteinExistence type="predicted"/>
<comment type="caution">
    <text evidence="1">The sequence shown here is derived from an EMBL/GenBank/DDBJ whole genome shotgun (WGS) entry which is preliminary data.</text>
</comment>
<evidence type="ECO:0000313" key="2">
    <source>
        <dbReference type="Proteomes" id="UP000805193"/>
    </source>
</evidence>
<evidence type="ECO:0000313" key="1">
    <source>
        <dbReference type="EMBL" id="KAG0414055.1"/>
    </source>
</evidence>
<reference evidence="1 2" key="1">
    <citation type="journal article" date="2020" name="Cell">
        <title>Large-Scale Comparative Analyses of Tick Genomes Elucidate Their Genetic Diversity and Vector Capacities.</title>
        <authorList>
            <consortium name="Tick Genome and Microbiome Consortium (TIGMIC)"/>
            <person name="Jia N."/>
            <person name="Wang J."/>
            <person name="Shi W."/>
            <person name="Du L."/>
            <person name="Sun Y."/>
            <person name="Zhan W."/>
            <person name="Jiang J.F."/>
            <person name="Wang Q."/>
            <person name="Zhang B."/>
            <person name="Ji P."/>
            <person name="Bell-Sakyi L."/>
            <person name="Cui X.M."/>
            <person name="Yuan T.T."/>
            <person name="Jiang B.G."/>
            <person name="Yang W.F."/>
            <person name="Lam T.T."/>
            <person name="Chang Q.C."/>
            <person name="Ding S.J."/>
            <person name="Wang X.J."/>
            <person name="Zhu J.G."/>
            <person name="Ruan X.D."/>
            <person name="Zhao L."/>
            <person name="Wei J.T."/>
            <person name="Ye R.Z."/>
            <person name="Que T.C."/>
            <person name="Du C.H."/>
            <person name="Zhou Y.H."/>
            <person name="Cheng J.X."/>
            <person name="Dai P.F."/>
            <person name="Guo W.B."/>
            <person name="Han X.H."/>
            <person name="Huang E.J."/>
            <person name="Li L.F."/>
            <person name="Wei W."/>
            <person name="Gao Y.C."/>
            <person name="Liu J.Z."/>
            <person name="Shao H.Z."/>
            <person name="Wang X."/>
            <person name="Wang C.C."/>
            <person name="Yang T.C."/>
            <person name="Huo Q.B."/>
            <person name="Li W."/>
            <person name="Chen H.Y."/>
            <person name="Chen S.E."/>
            <person name="Zhou L.G."/>
            <person name="Ni X.B."/>
            <person name="Tian J.H."/>
            <person name="Sheng Y."/>
            <person name="Liu T."/>
            <person name="Pan Y.S."/>
            <person name="Xia L.Y."/>
            <person name="Li J."/>
            <person name="Zhao F."/>
            <person name="Cao W.C."/>
        </authorList>
    </citation>
    <scope>NUCLEOTIDE SEQUENCE [LARGE SCALE GENOMIC DNA]</scope>
    <source>
        <strain evidence="1">Iper-2018</strain>
    </source>
</reference>
<accession>A0AC60P3Q6</accession>
<feature type="non-terminal residue" evidence="1">
    <location>
        <position position="1"/>
    </location>
</feature>
<sequence>CKLFHKKGDGYVERGVGTLYVKPLNGRHQLLLRADTSLGNILLNILLAPSLPVSRVGKNNVALVCVPNPPMDPNDTSPVPTTLLLRVRTAEDADELRDTLNRYKGQS</sequence>
<dbReference type="EMBL" id="JABSTQ010011209">
    <property type="protein sequence ID" value="KAG0414055.1"/>
    <property type="molecule type" value="Genomic_DNA"/>
</dbReference>
<keyword evidence="2" id="KW-1185">Reference proteome</keyword>
<dbReference type="Proteomes" id="UP000805193">
    <property type="component" value="Unassembled WGS sequence"/>
</dbReference>
<organism evidence="1 2">
    <name type="scientific">Ixodes persulcatus</name>
    <name type="common">Taiga tick</name>
    <dbReference type="NCBI Taxonomy" id="34615"/>
    <lineage>
        <taxon>Eukaryota</taxon>
        <taxon>Metazoa</taxon>
        <taxon>Ecdysozoa</taxon>
        <taxon>Arthropoda</taxon>
        <taxon>Chelicerata</taxon>
        <taxon>Arachnida</taxon>
        <taxon>Acari</taxon>
        <taxon>Parasitiformes</taxon>
        <taxon>Ixodida</taxon>
        <taxon>Ixodoidea</taxon>
        <taxon>Ixodidae</taxon>
        <taxon>Ixodinae</taxon>
        <taxon>Ixodes</taxon>
    </lineage>
</organism>
<protein>
    <submittedName>
        <fullName evidence="1">Uncharacterized protein</fullName>
    </submittedName>
</protein>